<dbReference type="PROSITE" id="PS50089">
    <property type="entry name" value="ZF_RING_2"/>
    <property type="match status" value="1"/>
</dbReference>
<comment type="subcellular location">
    <subcellularLocation>
        <location evidence="1">Nucleus</location>
    </subcellularLocation>
</comment>
<dbReference type="CDD" id="cd18793">
    <property type="entry name" value="SF2_C_SNF"/>
    <property type="match status" value="1"/>
</dbReference>
<evidence type="ECO:0000256" key="1">
    <source>
        <dbReference type="ARBA" id="ARBA00004123"/>
    </source>
</evidence>
<dbReference type="AlphaFoldDB" id="A0A8H4F3T1"/>
<dbReference type="PROSITE" id="PS51194">
    <property type="entry name" value="HELICASE_CTER"/>
    <property type="match status" value="1"/>
</dbReference>
<dbReference type="GO" id="GO:0008270">
    <property type="term" value="F:zinc ion binding"/>
    <property type="evidence" value="ECO:0007669"/>
    <property type="project" value="UniProtKB-KW"/>
</dbReference>
<dbReference type="PANTHER" id="PTHR45626">
    <property type="entry name" value="TRANSCRIPTION TERMINATION FACTOR 2-RELATED"/>
    <property type="match status" value="1"/>
</dbReference>
<dbReference type="Gene3D" id="3.40.50.300">
    <property type="entry name" value="P-loop containing nucleotide triphosphate hydrolases"/>
    <property type="match status" value="1"/>
</dbReference>
<evidence type="ECO:0000259" key="9">
    <source>
        <dbReference type="PROSITE" id="PS50089"/>
    </source>
</evidence>
<sequence>MVATRRSSSRLSKKPKVESPSSDEMEIDTPASSSSLSNPLHAQSIELKEEEEEVDDDDFQKPLPMPAARSLRSSRNKGKGKAKLEDASTPPSRPKLERDASFIRGRIAKIRIEQTGYRKSSGSNTASTSTSNSIVSSSSNATSPASLDDTEYELDGSVMADSAVPSPKWPSALTEFDSGSQQVSDNETETQDHDEAALDLALSNILASRRNPNLASGDTDPEEYDDDDDDELDDEANLSSSSSEAESTSNDESEDDLPLANRNNNRRRRVVPRRRVARDPHYKKTQDKVLIQHPELEDIWENLEKIEPAKVIPVEQPPALKLPLLPFQKYGVGWMLAQEKLDTFKGGILADEMGMGKTIQTIALLLSEKKKPNLVIAPTVAIMQWKEEILKHTDNALSVHVFHGSNRTKKQSDLEKFDVVLSTYSIMESAFRRQEYGVKKVGHAAIFKEKSILHKVKWHRVILDEAHNIKDRSSNTARSVFNVQGNYKWSLTGTPLQNRVGELYSLIRFMKADPFAYYYCTKCPCKEIAWRFSNKRTCDSCHHTPMSHVCWWNNEVLKPIQSNGYVNDGRLALKKLGLLLDRIMLRRTKIQCADDLGLPPRTVIVRRDFFSDEEEDVYTSLYSDVARTFTTYVEAGTVLNNYANIFELLMKMRQCADHPDLVTKKKTDNQQLVCMLCNDPPEDAIAAVCKHVFCRECCVQYCNSFDDERGESPRCPSCFADFSVDLSQPALEVAGGPGANANYSKSSIVNRIDMDKWRSSTKIEALVEELSKLRREDKTIKSIVFSQFVNFLDLVYWRLSRAGFECIRLDGTMSPEKRAAAINHFMTKPTCTVFLISLKAGGVALNLTEASRVFICDPWWNPAAELQVNNAPGKSELANASMLTRNVIFLN</sequence>
<feature type="compositionally biased region" description="Basic residues" evidence="8">
    <location>
        <begin position="72"/>
        <end position="81"/>
    </location>
</feature>
<dbReference type="InterPro" id="IPR027417">
    <property type="entry name" value="P-loop_NTPase"/>
</dbReference>
<dbReference type="Gene3D" id="3.40.50.10810">
    <property type="entry name" value="Tandem AAA-ATPase domain"/>
    <property type="match status" value="1"/>
</dbReference>
<dbReference type="GO" id="GO:0006289">
    <property type="term" value="P:nucleotide-excision repair"/>
    <property type="evidence" value="ECO:0007669"/>
    <property type="project" value="TreeGrafter"/>
</dbReference>
<feature type="domain" description="Helicase ATP-binding" evidence="10">
    <location>
        <begin position="338"/>
        <end position="513"/>
    </location>
</feature>
<dbReference type="InterPro" id="IPR001650">
    <property type="entry name" value="Helicase_C-like"/>
</dbReference>
<feature type="domain" description="Helicase C-terminal" evidence="11">
    <location>
        <begin position="765"/>
        <end position="891"/>
    </location>
</feature>
<evidence type="ECO:0000256" key="7">
    <source>
        <dbReference type="PROSITE-ProRule" id="PRU00175"/>
    </source>
</evidence>
<feature type="compositionally biased region" description="Basic and acidic residues" evidence="8">
    <location>
        <begin position="277"/>
        <end position="287"/>
    </location>
</feature>
<dbReference type="InterPro" id="IPR000330">
    <property type="entry name" value="SNF2_N"/>
</dbReference>
<keyword evidence="4" id="KW-0378">Hydrolase</keyword>
<feature type="compositionally biased region" description="Acidic residues" evidence="8">
    <location>
        <begin position="219"/>
        <end position="236"/>
    </location>
</feature>
<dbReference type="SMART" id="SM00487">
    <property type="entry name" value="DEXDc"/>
    <property type="match status" value="1"/>
</dbReference>
<comment type="similarity">
    <text evidence="2">Belongs to the SNF2/RAD54 helicase family.</text>
</comment>
<dbReference type="CDD" id="cd18008">
    <property type="entry name" value="DEXDc_SHPRH-like"/>
    <property type="match status" value="1"/>
</dbReference>
<evidence type="ECO:0000256" key="2">
    <source>
        <dbReference type="ARBA" id="ARBA00007025"/>
    </source>
</evidence>
<dbReference type="GO" id="GO:0016787">
    <property type="term" value="F:hydrolase activity"/>
    <property type="evidence" value="ECO:0007669"/>
    <property type="project" value="UniProtKB-KW"/>
</dbReference>
<dbReference type="InterPro" id="IPR013083">
    <property type="entry name" value="Znf_RING/FYVE/PHD"/>
</dbReference>
<keyword evidence="7" id="KW-0479">Metal-binding</keyword>
<dbReference type="InterPro" id="IPR050628">
    <property type="entry name" value="SNF2_RAD54_helicase_TF"/>
</dbReference>
<feature type="compositionally biased region" description="Low complexity" evidence="8">
    <location>
        <begin position="120"/>
        <end position="146"/>
    </location>
</feature>
<dbReference type="Gene3D" id="3.30.40.10">
    <property type="entry name" value="Zinc/RING finger domain, C3HC4 (zinc finger)"/>
    <property type="match status" value="1"/>
</dbReference>
<dbReference type="PROSITE" id="PS00690">
    <property type="entry name" value="DEAH_ATP_HELICASE"/>
    <property type="match status" value="1"/>
</dbReference>
<evidence type="ECO:0000313" key="12">
    <source>
        <dbReference type="EMBL" id="KAF1803840.1"/>
    </source>
</evidence>
<dbReference type="InterPro" id="IPR014001">
    <property type="entry name" value="Helicase_ATP-bd"/>
</dbReference>
<feature type="compositionally biased region" description="Basic residues" evidence="8">
    <location>
        <begin position="264"/>
        <end position="276"/>
    </location>
</feature>
<evidence type="ECO:0000256" key="8">
    <source>
        <dbReference type="SAM" id="MobiDB-lite"/>
    </source>
</evidence>
<dbReference type="SMART" id="SM00490">
    <property type="entry name" value="HELICc"/>
    <property type="match status" value="1"/>
</dbReference>
<evidence type="ECO:0000259" key="10">
    <source>
        <dbReference type="PROSITE" id="PS51192"/>
    </source>
</evidence>
<dbReference type="Proteomes" id="UP000469890">
    <property type="component" value="Unassembled WGS sequence"/>
</dbReference>
<evidence type="ECO:0000256" key="5">
    <source>
        <dbReference type="ARBA" id="ARBA00022806"/>
    </source>
</evidence>
<dbReference type="InterPro" id="IPR001841">
    <property type="entry name" value="Znf_RING"/>
</dbReference>
<dbReference type="GO" id="GO:0005524">
    <property type="term" value="F:ATP binding"/>
    <property type="evidence" value="ECO:0007669"/>
    <property type="project" value="UniProtKB-KW"/>
</dbReference>
<feature type="compositionally biased region" description="Acidic residues" evidence="8">
    <location>
        <begin position="48"/>
        <end position="58"/>
    </location>
</feature>
<evidence type="ECO:0000256" key="4">
    <source>
        <dbReference type="ARBA" id="ARBA00022801"/>
    </source>
</evidence>
<protein>
    <submittedName>
        <fullName evidence="12">SNF2 family N-terminal domain-containing protein</fullName>
    </submittedName>
</protein>
<evidence type="ECO:0000313" key="13">
    <source>
        <dbReference type="Proteomes" id="UP000469890"/>
    </source>
</evidence>
<reference evidence="12 13" key="1">
    <citation type="submission" date="2019-09" db="EMBL/GenBank/DDBJ databases">
        <authorList>
            <consortium name="DOE Joint Genome Institute"/>
            <person name="Mondo S.J."/>
            <person name="Navarro-Mendoza M.I."/>
            <person name="Perez-Arques C."/>
            <person name="Panchal S."/>
            <person name="Nicolas F.E."/>
            <person name="Ganguly P."/>
            <person name="Pangilinan J."/>
            <person name="Grigoriev I."/>
            <person name="Heitman J."/>
            <person name="Sanya K."/>
            <person name="Garre V."/>
        </authorList>
    </citation>
    <scope>NUCLEOTIDE SEQUENCE [LARGE SCALE GENOMIC DNA]</scope>
    <source>
        <strain evidence="12 13">MU402</strain>
    </source>
</reference>
<feature type="domain" description="RING-type" evidence="9">
    <location>
        <begin position="674"/>
        <end position="718"/>
    </location>
</feature>
<keyword evidence="7" id="KW-0863">Zinc-finger</keyword>
<dbReference type="SUPFAM" id="SSF57850">
    <property type="entry name" value="RING/U-box"/>
    <property type="match status" value="1"/>
</dbReference>
<dbReference type="CDD" id="cd23142">
    <property type="entry name" value="RING-HC_CHR27-like"/>
    <property type="match status" value="1"/>
</dbReference>
<keyword evidence="6" id="KW-0067">ATP-binding</keyword>
<dbReference type="InterPro" id="IPR049730">
    <property type="entry name" value="SNF2/RAD54-like_C"/>
</dbReference>
<name>A0A8H4F3T1_MUCCL</name>
<proteinExistence type="inferred from homology"/>
<dbReference type="GO" id="GO:0005634">
    <property type="term" value="C:nucleus"/>
    <property type="evidence" value="ECO:0007669"/>
    <property type="project" value="UniProtKB-SubCell"/>
</dbReference>
<evidence type="ECO:0000259" key="11">
    <source>
        <dbReference type="PROSITE" id="PS51194"/>
    </source>
</evidence>
<keyword evidence="3" id="KW-0547">Nucleotide-binding</keyword>
<dbReference type="GO" id="GO:0004386">
    <property type="term" value="F:helicase activity"/>
    <property type="evidence" value="ECO:0007669"/>
    <property type="project" value="UniProtKB-KW"/>
</dbReference>
<gene>
    <name evidence="12" type="ORF">FB192DRAFT_1370160</name>
</gene>
<feature type="region of interest" description="Disordered" evidence="8">
    <location>
        <begin position="1"/>
        <end position="287"/>
    </location>
</feature>
<feature type="compositionally biased region" description="Polar residues" evidence="8">
    <location>
        <begin position="30"/>
        <end position="41"/>
    </location>
</feature>
<dbReference type="PROSITE" id="PS51192">
    <property type="entry name" value="HELICASE_ATP_BIND_1"/>
    <property type="match status" value="1"/>
</dbReference>
<dbReference type="EMBL" id="JAAECE010000003">
    <property type="protein sequence ID" value="KAF1803840.1"/>
    <property type="molecule type" value="Genomic_DNA"/>
</dbReference>
<dbReference type="InterPro" id="IPR002464">
    <property type="entry name" value="DNA/RNA_helicase_DEAH_CS"/>
</dbReference>
<dbReference type="Pfam" id="PF00176">
    <property type="entry name" value="SNF2-rel_dom"/>
    <property type="match status" value="2"/>
</dbReference>
<dbReference type="InterPro" id="IPR038718">
    <property type="entry name" value="SNF2-like_sf"/>
</dbReference>
<dbReference type="SUPFAM" id="SSF52540">
    <property type="entry name" value="P-loop containing nucleoside triphosphate hydrolases"/>
    <property type="match status" value="2"/>
</dbReference>
<evidence type="ECO:0000256" key="3">
    <source>
        <dbReference type="ARBA" id="ARBA00022741"/>
    </source>
</evidence>
<accession>A0A8H4F3T1</accession>
<organism evidence="12 13">
    <name type="scientific">Mucor circinelloides f. lusitanicus</name>
    <name type="common">Mucor racemosus var. lusitanicus</name>
    <dbReference type="NCBI Taxonomy" id="29924"/>
    <lineage>
        <taxon>Eukaryota</taxon>
        <taxon>Fungi</taxon>
        <taxon>Fungi incertae sedis</taxon>
        <taxon>Mucoromycota</taxon>
        <taxon>Mucoromycotina</taxon>
        <taxon>Mucoromycetes</taxon>
        <taxon>Mucorales</taxon>
        <taxon>Mucorineae</taxon>
        <taxon>Mucoraceae</taxon>
        <taxon>Mucor</taxon>
    </lineage>
</organism>
<comment type="caution">
    <text evidence="12">The sequence shown here is derived from an EMBL/GenBank/DDBJ whole genome shotgun (WGS) entry which is preliminary data.</text>
</comment>
<feature type="compositionally biased region" description="Low complexity" evidence="8">
    <location>
        <begin position="237"/>
        <end position="248"/>
    </location>
</feature>
<dbReference type="PANTHER" id="PTHR45626:SF12">
    <property type="entry name" value="DNA REPAIR PROTEIN RAD16"/>
    <property type="match status" value="1"/>
</dbReference>
<evidence type="ECO:0000256" key="6">
    <source>
        <dbReference type="ARBA" id="ARBA00022840"/>
    </source>
</evidence>
<dbReference type="Pfam" id="PF00271">
    <property type="entry name" value="Helicase_C"/>
    <property type="match status" value="1"/>
</dbReference>
<keyword evidence="7" id="KW-0862">Zinc</keyword>
<keyword evidence="5" id="KW-0347">Helicase</keyword>
<dbReference type="GO" id="GO:0008094">
    <property type="term" value="F:ATP-dependent activity, acting on DNA"/>
    <property type="evidence" value="ECO:0007669"/>
    <property type="project" value="TreeGrafter"/>
</dbReference>